<keyword evidence="1" id="KW-0732">Signal</keyword>
<feature type="signal peptide" evidence="1">
    <location>
        <begin position="1"/>
        <end position="19"/>
    </location>
</feature>
<dbReference type="Proteomes" id="UP000245926">
    <property type="component" value="Chromosome"/>
</dbReference>
<protein>
    <submittedName>
        <fullName evidence="2">Uncharacterized protein</fullName>
    </submittedName>
</protein>
<dbReference type="EMBL" id="CP029550">
    <property type="protein sequence ID" value="AWN42927.1"/>
    <property type="molecule type" value="Genomic_DNA"/>
</dbReference>
<evidence type="ECO:0000313" key="2">
    <source>
        <dbReference type="EMBL" id="AWN42927.1"/>
    </source>
</evidence>
<reference evidence="3" key="1">
    <citation type="submission" date="2018-05" db="EMBL/GenBank/DDBJ databases">
        <title>Complete Genome Sequence of Methylobacterium sp. 17SD2-17.</title>
        <authorList>
            <person name="Srinivasan S."/>
        </authorList>
    </citation>
    <scope>NUCLEOTIDE SEQUENCE [LARGE SCALE GENOMIC DNA]</scope>
    <source>
        <strain evidence="3">17SD2-17</strain>
    </source>
</reference>
<dbReference type="AlphaFoldDB" id="A0A2U8W9X1"/>
<evidence type="ECO:0000256" key="1">
    <source>
        <dbReference type="SAM" id="SignalP"/>
    </source>
</evidence>
<feature type="chain" id="PRO_5016140891" evidence="1">
    <location>
        <begin position="20"/>
        <end position="147"/>
    </location>
</feature>
<organism evidence="2 3">
    <name type="scientific">Methylobacterium durans</name>
    <dbReference type="NCBI Taxonomy" id="2202825"/>
    <lineage>
        <taxon>Bacteria</taxon>
        <taxon>Pseudomonadati</taxon>
        <taxon>Pseudomonadota</taxon>
        <taxon>Alphaproteobacteria</taxon>
        <taxon>Hyphomicrobiales</taxon>
        <taxon>Methylobacteriaceae</taxon>
        <taxon>Methylobacterium</taxon>
    </lineage>
</organism>
<gene>
    <name evidence="2" type="ORF">DK389_23535</name>
</gene>
<dbReference type="KEGG" id="mets:DK389_23535"/>
<accession>A0A2U8W9X1</accession>
<keyword evidence="3" id="KW-1185">Reference proteome</keyword>
<proteinExistence type="predicted"/>
<name>A0A2U8W9X1_9HYPH</name>
<evidence type="ECO:0000313" key="3">
    <source>
        <dbReference type="Proteomes" id="UP000245926"/>
    </source>
</evidence>
<sequence>MASVMPFVRLFAIAGSALAWNLLDTRGPTPAETKWECPRTYTVLDARPISSLRPMTRRDLIGKTLREIRHAGEEQWDAVEVAYGAERFTVRFDVTPSASPPVKGLSWKGSKAPGVDWTKRHAGGEIGETAIYDGPLAELALSPDPCR</sequence>